<protein>
    <submittedName>
        <fullName evidence="3">USP domain-containing protein</fullName>
    </submittedName>
</protein>
<evidence type="ECO:0000313" key="2">
    <source>
        <dbReference type="Proteomes" id="UP000887565"/>
    </source>
</evidence>
<keyword evidence="2" id="KW-1185">Reference proteome</keyword>
<dbReference type="WBParaSite" id="nRc.2.0.1.t04621-RA">
    <property type="protein sequence ID" value="nRc.2.0.1.t04621-RA"/>
    <property type="gene ID" value="nRc.2.0.1.g04621"/>
</dbReference>
<dbReference type="GO" id="GO:0004843">
    <property type="term" value="F:cysteine-type deubiquitinase activity"/>
    <property type="evidence" value="ECO:0007669"/>
    <property type="project" value="InterPro"/>
</dbReference>
<evidence type="ECO:0000259" key="1">
    <source>
        <dbReference type="Pfam" id="PF00443"/>
    </source>
</evidence>
<name>A0A915HSW1_ROMCU</name>
<dbReference type="InterPro" id="IPR001394">
    <property type="entry name" value="Peptidase_C19_UCH"/>
</dbReference>
<dbReference type="Proteomes" id="UP000887565">
    <property type="component" value="Unplaced"/>
</dbReference>
<dbReference type="GO" id="GO:0016579">
    <property type="term" value="P:protein deubiquitination"/>
    <property type="evidence" value="ECO:0007669"/>
    <property type="project" value="InterPro"/>
</dbReference>
<dbReference type="Gene3D" id="3.90.70.10">
    <property type="entry name" value="Cysteine proteinases"/>
    <property type="match status" value="1"/>
</dbReference>
<sequence>MRSKRLKNYNDLKNLDDDSNNYYPNRPDELENVSLYEFGTWYERESKKPASKEFYQLKNGFGYIRKRLKPKEFERCVTDFPDMKNYAEVRRQVQEALDLANVLKSDDLLNLNPPAIEKRVTHGIVVEEEEEEDIVHVDLMGNDDDDDAPQNLDNVASVINNLDFINNKIANLKGNQREIFDCIITHIANQEKKDDACKEAIRLIATDTCRSKKIDSDGKKSATRSEMKTSDTGGLEECLKIGLNARVMLRRNLNMEKRLASQIFCHAIAAEQYNFTQEMRTDDLRRFVGANFATSVQQDAEEFFEKLTENIGSDAVDRLFTFTRKQRLQCCCCRTVNTTETVSKVLHCHISNNYQQRRFLQRKIGGFRANTIKINSVEFRAIAAIIHTGTVSSSQSGHYTVRVRYHDDWILIDDLAMDKTFSTKKDRFIQSLKDVSVLILEKKILLLNGGRRINYYTIEIIWRRRPATTNKILLDTTKKDHQIHNKTPDLL</sequence>
<organism evidence="2 3">
    <name type="scientific">Romanomermis culicivorax</name>
    <name type="common">Nematode worm</name>
    <dbReference type="NCBI Taxonomy" id="13658"/>
    <lineage>
        <taxon>Eukaryota</taxon>
        <taxon>Metazoa</taxon>
        <taxon>Ecdysozoa</taxon>
        <taxon>Nematoda</taxon>
        <taxon>Enoplea</taxon>
        <taxon>Dorylaimia</taxon>
        <taxon>Mermithida</taxon>
        <taxon>Mermithoidea</taxon>
        <taxon>Mermithidae</taxon>
        <taxon>Romanomermis</taxon>
    </lineage>
</organism>
<proteinExistence type="predicted"/>
<accession>A0A915HSW1</accession>
<feature type="domain" description="Peptidase C19 ubiquitin carboxyl-terminal hydrolase" evidence="1">
    <location>
        <begin position="279"/>
        <end position="419"/>
    </location>
</feature>
<dbReference type="CDD" id="cd02257">
    <property type="entry name" value="Peptidase_C19"/>
    <property type="match status" value="1"/>
</dbReference>
<evidence type="ECO:0000313" key="3">
    <source>
        <dbReference type="WBParaSite" id="nRc.2.0.1.t04621-RA"/>
    </source>
</evidence>
<dbReference type="InterPro" id="IPR038765">
    <property type="entry name" value="Papain-like_cys_pep_sf"/>
</dbReference>
<dbReference type="SUPFAM" id="SSF54001">
    <property type="entry name" value="Cysteine proteinases"/>
    <property type="match status" value="1"/>
</dbReference>
<reference evidence="3" key="1">
    <citation type="submission" date="2022-11" db="UniProtKB">
        <authorList>
            <consortium name="WormBaseParasite"/>
        </authorList>
    </citation>
    <scope>IDENTIFICATION</scope>
</reference>
<dbReference type="AlphaFoldDB" id="A0A915HSW1"/>
<dbReference type="Pfam" id="PF00443">
    <property type="entry name" value="UCH"/>
    <property type="match status" value="1"/>
</dbReference>